<dbReference type="Proteomes" id="UP000276215">
    <property type="component" value="Unassembled WGS sequence"/>
</dbReference>
<sequence>MGTLPKLHCYFPPSHTCISAVAIVVSTIHSIKYDLIHCDISRVEVSGKPTINIITIP</sequence>
<keyword evidence="2" id="KW-1185">Reference proteome</keyword>
<evidence type="ECO:0000313" key="2">
    <source>
        <dbReference type="Proteomes" id="UP000276215"/>
    </source>
</evidence>
<reference evidence="1 2" key="1">
    <citation type="journal article" date="2018" name="Nat. Ecol. Evol.">
        <title>Pezizomycetes genomes reveal the molecular basis of ectomycorrhizal truffle lifestyle.</title>
        <authorList>
            <person name="Murat C."/>
            <person name="Payen T."/>
            <person name="Noel B."/>
            <person name="Kuo A."/>
            <person name="Morin E."/>
            <person name="Chen J."/>
            <person name="Kohler A."/>
            <person name="Krizsan K."/>
            <person name="Balestrini R."/>
            <person name="Da Silva C."/>
            <person name="Montanini B."/>
            <person name="Hainaut M."/>
            <person name="Levati E."/>
            <person name="Barry K.W."/>
            <person name="Belfiori B."/>
            <person name="Cichocki N."/>
            <person name="Clum A."/>
            <person name="Dockter R.B."/>
            <person name="Fauchery L."/>
            <person name="Guy J."/>
            <person name="Iotti M."/>
            <person name="Le Tacon F."/>
            <person name="Lindquist E.A."/>
            <person name="Lipzen A."/>
            <person name="Malagnac F."/>
            <person name="Mello A."/>
            <person name="Molinier V."/>
            <person name="Miyauchi S."/>
            <person name="Poulain J."/>
            <person name="Riccioni C."/>
            <person name="Rubini A."/>
            <person name="Sitrit Y."/>
            <person name="Splivallo R."/>
            <person name="Traeger S."/>
            <person name="Wang M."/>
            <person name="Zifcakova L."/>
            <person name="Wipf D."/>
            <person name="Zambonelli A."/>
            <person name="Paolocci F."/>
            <person name="Nowrousian M."/>
            <person name="Ottonello S."/>
            <person name="Baldrian P."/>
            <person name="Spatafora J.W."/>
            <person name="Henrissat B."/>
            <person name="Nagy L.G."/>
            <person name="Aury J.M."/>
            <person name="Wincker P."/>
            <person name="Grigoriev I.V."/>
            <person name="Bonfante P."/>
            <person name="Martin F.M."/>
        </authorList>
    </citation>
    <scope>NUCLEOTIDE SEQUENCE [LARGE SCALE GENOMIC DNA]</scope>
    <source>
        <strain evidence="1 2">120613-1</strain>
    </source>
</reference>
<name>A0A3N4JTU6_9PEZI</name>
<organism evidence="1 2">
    <name type="scientific">Choiromyces venosus 120613-1</name>
    <dbReference type="NCBI Taxonomy" id="1336337"/>
    <lineage>
        <taxon>Eukaryota</taxon>
        <taxon>Fungi</taxon>
        <taxon>Dikarya</taxon>
        <taxon>Ascomycota</taxon>
        <taxon>Pezizomycotina</taxon>
        <taxon>Pezizomycetes</taxon>
        <taxon>Pezizales</taxon>
        <taxon>Tuberaceae</taxon>
        <taxon>Choiromyces</taxon>
    </lineage>
</organism>
<accession>A0A3N4JTU6</accession>
<gene>
    <name evidence="1" type="ORF">L873DRAFT_1806477</name>
</gene>
<protein>
    <submittedName>
        <fullName evidence="1">Uncharacterized protein</fullName>
    </submittedName>
</protein>
<dbReference type="AlphaFoldDB" id="A0A3N4JTU6"/>
<dbReference type="EMBL" id="ML120386">
    <property type="protein sequence ID" value="RPA99600.1"/>
    <property type="molecule type" value="Genomic_DNA"/>
</dbReference>
<proteinExistence type="predicted"/>
<evidence type="ECO:0000313" key="1">
    <source>
        <dbReference type="EMBL" id="RPA99600.1"/>
    </source>
</evidence>